<dbReference type="RefSeq" id="WP_248353057.1">
    <property type="nucleotide sequence ID" value="NZ_AP025591.1"/>
</dbReference>
<organism evidence="1 2">
    <name type="scientific">Anaeromyxobacter oryzae</name>
    <dbReference type="NCBI Taxonomy" id="2918170"/>
    <lineage>
        <taxon>Bacteria</taxon>
        <taxon>Pseudomonadati</taxon>
        <taxon>Myxococcota</taxon>
        <taxon>Myxococcia</taxon>
        <taxon>Myxococcales</taxon>
        <taxon>Cystobacterineae</taxon>
        <taxon>Anaeromyxobacteraceae</taxon>
        <taxon>Anaeromyxobacter</taxon>
    </lineage>
</organism>
<gene>
    <name evidence="1" type="ORF">AMOR_36210</name>
</gene>
<dbReference type="EMBL" id="AP025591">
    <property type="protein sequence ID" value="BDG04625.1"/>
    <property type="molecule type" value="Genomic_DNA"/>
</dbReference>
<evidence type="ECO:0008006" key="3">
    <source>
        <dbReference type="Google" id="ProtNLM"/>
    </source>
</evidence>
<dbReference type="Gene3D" id="3.40.50.2000">
    <property type="entry name" value="Glycogen Phosphorylase B"/>
    <property type="match status" value="2"/>
</dbReference>
<reference evidence="2" key="1">
    <citation type="journal article" date="2022" name="Int. J. Syst. Evol. Microbiol.">
        <title>Anaeromyxobacter oryzae sp. nov., Anaeromyxobacter diazotrophicus sp. nov. and Anaeromyxobacter paludicola sp. nov., isolated from paddy soils.</title>
        <authorList>
            <person name="Itoh H."/>
            <person name="Xu Z."/>
            <person name="Mise K."/>
            <person name="Masuda Y."/>
            <person name="Ushijima N."/>
            <person name="Hayakawa C."/>
            <person name="Shiratori Y."/>
            <person name="Senoo K."/>
        </authorList>
    </citation>
    <scope>NUCLEOTIDE SEQUENCE [LARGE SCALE GENOMIC DNA]</scope>
    <source>
        <strain evidence="2">Red232</strain>
    </source>
</reference>
<accession>A0ABN6MUM5</accession>
<evidence type="ECO:0000313" key="2">
    <source>
        <dbReference type="Proteomes" id="UP001162891"/>
    </source>
</evidence>
<dbReference type="Pfam" id="PF13692">
    <property type="entry name" value="Glyco_trans_1_4"/>
    <property type="match status" value="1"/>
</dbReference>
<protein>
    <recommendedName>
        <fullName evidence="3">Glycosyl transferase group 1</fullName>
    </recommendedName>
</protein>
<proteinExistence type="predicted"/>
<dbReference type="SUPFAM" id="SSF53756">
    <property type="entry name" value="UDP-Glycosyltransferase/glycogen phosphorylase"/>
    <property type="match status" value="1"/>
</dbReference>
<dbReference type="PANTHER" id="PTHR12526">
    <property type="entry name" value="GLYCOSYLTRANSFERASE"/>
    <property type="match status" value="1"/>
</dbReference>
<keyword evidence="2" id="KW-1185">Reference proteome</keyword>
<dbReference type="Proteomes" id="UP001162891">
    <property type="component" value="Chromosome"/>
</dbReference>
<sequence length="424" mass="46834">MYLLTIHVPILVDGDALLVQTDWKRSLLLLRDSLQGLFGQVTVLAPSLPVAANPGTQPLDRVSPSDDLRLVPSFDVRCRAREYWLRERRRWVHDVDRLVAEARVVHAGVNDVYRPICFEGIRAAVRRGTACVFVEDTDVPYAVEQATHGASAGERLRGWAYGRAYEAMGRWAVRRADLSLLKGAAVMRRYAGFARNPRAFHDTSYRTAEVIPIGELDARVSRLRPGGPLRFVYCGRLIERKGLLRSLALLRAAISRGADLTFDVIGDGPQRAELAAAAAVPPLAGRVRLLGAVEYGPELLRRLRAYDALLFTSTLEETPRMIFDGYAAGLPLVATDIPYVKERHREDGAVVVLDGNDDRGSAERLEEAWRRPDLLAGLARAARAAALSNSADVWYGRRAEWTFDAVARHDAAHRARTPSATGSG</sequence>
<name>A0ABN6MUM5_9BACT</name>
<evidence type="ECO:0000313" key="1">
    <source>
        <dbReference type="EMBL" id="BDG04625.1"/>
    </source>
</evidence>